<evidence type="ECO:0000313" key="4">
    <source>
        <dbReference type="EMBL" id="CAG8590787.1"/>
    </source>
</evidence>
<protein>
    <submittedName>
        <fullName evidence="4">7318_t:CDS:1</fullName>
    </submittedName>
</protein>
<dbReference type="SUPFAM" id="SSF144000">
    <property type="entry name" value="Oxysterol-binding protein-like"/>
    <property type="match status" value="1"/>
</dbReference>
<feature type="compositionally biased region" description="Low complexity" evidence="3">
    <location>
        <begin position="1"/>
        <end position="18"/>
    </location>
</feature>
<dbReference type="Pfam" id="PF01237">
    <property type="entry name" value="Oxysterol_BP"/>
    <property type="match status" value="1"/>
</dbReference>
<gene>
    <name evidence="4" type="ORF">PBRASI_LOCUS7113</name>
</gene>
<dbReference type="PANTHER" id="PTHR10972">
    <property type="entry name" value="OXYSTEROL-BINDING PROTEIN-RELATED"/>
    <property type="match status" value="1"/>
</dbReference>
<evidence type="ECO:0000256" key="3">
    <source>
        <dbReference type="SAM" id="MobiDB-lite"/>
    </source>
</evidence>
<organism evidence="4 5">
    <name type="scientific">Paraglomus brasilianum</name>
    <dbReference type="NCBI Taxonomy" id="144538"/>
    <lineage>
        <taxon>Eukaryota</taxon>
        <taxon>Fungi</taxon>
        <taxon>Fungi incertae sedis</taxon>
        <taxon>Mucoromycota</taxon>
        <taxon>Glomeromycotina</taxon>
        <taxon>Glomeromycetes</taxon>
        <taxon>Paraglomerales</taxon>
        <taxon>Paraglomeraceae</taxon>
        <taxon>Paraglomus</taxon>
    </lineage>
</organism>
<reference evidence="4" key="1">
    <citation type="submission" date="2021-06" db="EMBL/GenBank/DDBJ databases">
        <authorList>
            <person name="Kallberg Y."/>
            <person name="Tangrot J."/>
            <person name="Rosling A."/>
        </authorList>
    </citation>
    <scope>NUCLEOTIDE SEQUENCE</scope>
    <source>
        <strain evidence="4">BR232B</strain>
    </source>
</reference>
<dbReference type="EMBL" id="CAJVPI010001039">
    <property type="protein sequence ID" value="CAG8590787.1"/>
    <property type="molecule type" value="Genomic_DNA"/>
</dbReference>
<name>A0A9N9G9I4_9GLOM</name>
<dbReference type="Gene3D" id="2.40.160.120">
    <property type="match status" value="1"/>
</dbReference>
<evidence type="ECO:0000313" key="5">
    <source>
        <dbReference type="Proteomes" id="UP000789739"/>
    </source>
</evidence>
<dbReference type="InterPro" id="IPR000648">
    <property type="entry name" value="Oxysterol-bd"/>
</dbReference>
<dbReference type="InterPro" id="IPR018494">
    <property type="entry name" value="Oxysterol-bd_CS"/>
</dbReference>
<dbReference type="PROSITE" id="PS01013">
    <property type="entry name" value="OSBP"/>
    <property type="match status" value="1"/>
</dbReference>
<dbReference type="GO" id="GO:0016020">
    <property type="term" value="C:membrane"/>
    <property type="evidence" value="ECO:0007669"/>
    <property type="project" value="TreeGrafter"/>
</dbReference>
<evidence type="ECO:0000256" key="1">
    <source>
        <dbReference type="ARBA" id="ARBA00008842"/>
    </source>
</evidence>
<accession>A0A9N9G9I4</accession>
<dbReference type="InterPro" id="IPR037239">
    <property type="entry name" value="OSBP_sf"/>
</dbReference>
<dbReference type="OrthoDB" id="14833at2759"/>
<dbReference type="Proteomes" id="UP000789739">
    <property type="component" value="Unassembled WGS sequence"/>
</dbReference>
<feature type="region of interest" description="Disordered" evidence="3">
    <location>
        <begin position="1"/>
        <end position="23"/>
    </location>
</feature>
<dbReference type="AlphaFoldDB" id="A0A9N9G9I4"/>
<comment type="similarity">
    <text evidence="1 2">Belongs to the OSBP family.</text>
</comment>
<comment type="caution">
    <text evidence="4">The sequence shown here is derived from an EMBL/GenBank/DDBJ whole genome shotgun (WGS) entry which is preliminary data.</text>
</comment>
<dbReference type="Gene3D" id="3.30.70.3490">
    <property type="match status" value="1"/>
</dbReference>
<dbReference type="GO" id="GO:0005829">
    <property type="term" value="C:cytosol"/>
    <property type="evidence" value="ECO:0007669"/>
    <property type="project" value="TreeGrafter"/>
</dbReference>
<sequence length="468" mass="52738">MKPSESIASASSSNLSDDSTLRDETSTISTTLTTASVNSDNSVDHDLDKLISERHSKITTTCHKDSEHDPEHHSKFTTWLGLLKKFIGVKDIVATRISLPAQLIEPIGNLEYWNYNDRPDYFVCIGDSDDPLERMLAAIRWWYSKDLKYVKGKLVKPYNSILGEQFFCYWDVTPPSLDDNGNLAASPGVATSDSQSKHRVTCINEQISHHPPISAFYYHCEEKGITACGVDHISARFTGTSVKIGPGDRNKGIYVRLEERDNEEYLMTHPVAAIQGWLKGSLYIVVGEACIITCPKTKLKAILEYKEERWLGKPRFAIEGKIFKYDPENDDVKKLKCVDEEAVLCEVHGSWKGEVHAKIRQTNETRLILNMEAIDPIPKTVKPIAEQGPLESRNVWQKVTAAILSKDYSQATKEKQVIEERQRQKAAAAKAKKEEFEPSFFKLPVIDGQPELKDEGIRVLKQLIGTTN</sequence>
<keyword evidence="5" id="KW-1185">Reference proteome</keyword>
<dbReference type="GO" id="GO:0032934">
    <property type="term" value="F:sterol binding"/>
    <property type="evidence" value="ECO:0007669"/>
    <property type="project" value="TreeGrafter"/>
</dbReference>
<proteinExistence type="inferred from homology"/>
<evidence type="ECO:0000256" key="2">
    <source>
        <dbReference type="RuleBase" id="RU003844"/>
    </source>
</evidence>
<dbReference type="PANTHER" id="PTHR10972:SF212">
    <property type="entry name" value="OXYSTEROL-BINDING PROTEIN-LIKE PROTEIN 1"/>
    <property type="match status" value="1"/>
</dbReference>